<dbReference type="InterPro" id="IPR050151">
    <property type="entry name" value="Class-I_Pyr_Nuc-Dis_Oxidored"/>
</dbReference>
<keyword evidence="2" id="KW-0520">NAD</keyword>
<dbReference type="PANTHER" id="PTHR22912:SF217">
    <property type="entry name" value="DIHYDROLIPOYL DEHYDROGENASE"/>
    <property type="match status" value="1"/>
</dbReference>
<dbReference type="PANTHER" id="PTHR22912">
    <property type="entry name" value="DISULFIDE OXIDOREDUCTASE"/>
    <property type="match status" value="1"/>
</dbReference>
<protein>
    <submittedName>
        <fullName evidence="3">NAD(P)/FAD-dependent oxidoreductase</fullName>
    </submittedName>
</protein>
<gene>
    <name evidence="3" type="ORF">FNJ87_18000</name>
</gene>
<keyword evidence="4" id="KW-1185">Reference proteome</keyword>
<evidence type="ECO:0000313" key="4">
    <source>
        <dbReference type="Proteomes" id="UP001194729"/>
    </source>
</evidence>
<dbReference type="EMBL" id="JADKYU010000983">
    <property type="protein sequence ID" value="MBF4986126.1"/>
    <property type="molecule type" value="Genomic_DNA"/>
</dbReference>
<evidence type="ECO:0000256" key="1">
    <source>
        <dbReference type="ARBA" id="ARBA00007532"/>
    </source>
</evidence>
<dbReference type="PRINTS" id="PR00411">
    <property type="entry name" value="PNDRDTASEI"/>
</dbReference>
<proteinExistence type="inferred from homology"/>
<comment type="caution">
    <text evidence="3">The sequence shown here is derived from an EMBL/GenBank/DDBJ whole genome shotgun (WGS) entry which is preliminary data.</text>
</comment>
<accession>A0ABS0AAF5</accession>
<evidence type="ECO:0000313" key="3">
    <source>
        <dbReference type="EMBL" id="MBF4986126.1"/>
    </source>
</evidence>
<name>A0ABS0AAF5_9FLAO</name>
<reference evidence="3 4" key="1">
    <citation type="submission" date="2020-11" db="EMBL/GenBank/DDBJ databases">
        <title>P. mediterranea TC4 genome.</title>
        <authorList>
            <person name="Molmeret M."/>
        </authorList>
    </citation>
    <scope>NUCLEOTIDE SEQUENCE [LARGE SCALE GENOMIC DNA]</scope>
    <source>
        <strain evidence="3 4">TC4</strain>
    </source>
</reference>
<feature type="non-terminal residue" evidence="3">
    <location>
        <position position="89"/>
    </location>
</feature>
<dbReference type="Gene3D" id="3.50.50.60">
    <property type="entry name" value="FAD/NAD(P)-binding domain"/>
    <property type="match status" value="1"/>
</dbReference>
<dbReference type="SUPFAM" id="SSF51905">
    <property type="entry name" value="FAD/NAD(P)-binding domain"/>
    <property type="match status" value="1"/>
</dbReference>
<organism evidence="3 4">
    <name type="scientific">Nonlabens mediterrranea</name>
    <dbReference type="NCBI Taxonomy" id="1419947"/>
    <lineage>
        <taxon>Bacteria</taxon>
        <taxon>Pseudomonadati</taxon>
        <taxon>Bacteroidota</taxon>
        <taxon>Flavobacteriia</taxon>
        <taxon>Flavobacteriales</taxon>
        <taxon>Flavobacteriaceae</taxon>
        <taxon>Nonlabens</taxon>
    </lineage>
</organism>
<dbReference type="InterPro" id="IPR036188">
    <property type="entry name" value="FAD/NAD-bd_sf"/>
</dbReference>
<dbReference type="Proteomes" id="UP001194729">
    <property type="component" value="Unassembled WGS sequence"/>
</dbReference>
<comment type="similarity">
    <text evidence="1">Belongs to the class-I pyridine nucleotide-disulfide oxidoreductase family.</text>
</comment>
<sequence>MENFDVFIFGTGTAGQLVAKECAATGKKVGIIDIREYGGVCSQRGCDPKKLLLASSEAFELSKNMKTDGIAGALKINWRDAFNYARRYT</sequence>
<evidence type="ECO:0000256" key="2">
    <source>
        <dbReference type="ARBA" id="ARBA00023027"/>
    </source>
</evidence>